<keyword evidence="2" id="KW-1185">Reference proteome</keyword>
<dbReference type="AlphaFoldDB" id="A0A2L0D3A8"/>
<dbReference type="GO" id="GO:0006598">
    <property type="term" value="P:polyamine catabolic process"/>
    <property type="evidence" value="ECO:0007669"/>
    <property type="project" value="TreeGrafter"/>
</dbReference>
<evidence type="ECO:0000313" key="1">
    <source>
        <dbReference type="EMBL" id="AUW96296.1"/>
    </source>
</evidence>
<dbReference type="GO" id="GO:0005829">
    <property type="term" value="C:cytosol"/>
    <property type="evidence" value="ECO:0007669"/>
    <property type="project" value="TreeGrafter"/>
</dbReference>
<dbReference type="KEGG" id="splr:C0J00_03765"/>
<dbReference type="InterPro" id="IPR044668">
    <property type="entry name" value="PuuD-like"/>
</dbReference>
<accession>A0A2L0D3A8</accession>
<dbReference type="GO" id="GO:0033969">
    <property type="term" value="F:gamma-glutamyl-gamma-aminobutyrate hydrolase activity"/>
    <property type="evidence" value="ECO:0007669"/>
    <property type="project" value="TreeGrafter"/>
</dbReference>
<dbReference type="CDD" id="cd01745">
    <property type="entry name" value="GATase1_2"/>
    <property type="match status" value="1"/>
</dbReference>
<dbReference type="Gene3D" id="3.40.50.880">
    <property type="match status" value="1"/>
</dbReference>
<dbReference type="InterPro" id="IPR011697">
    <property type="entry name" value="Peptidase_C26"/>
</dbReference>
<dbReference type="InterPro" id="IPR029062">
    <property type="entry name" value="Class_I_gatase-like"/>
</dbReference>
<dbReference type="Proteomes" id="UP000238956">
    <property type="component" value="Chromosome"/>
</dbReference>
<name>A0A2L0D3A8_9STRE</name>
<dbReference type="OrthoDB" id="9813383at2"/>
<proteinExistence type="predicted"/>
<dbReference type="SUPFAM" id="SSF52317">
    <property type="entry name" value="Class I glutamine amidotransferase-like"/>
    <property type="match status" value="1"/>
</dbReference>
<dbReference type="PANTHER" id="PTHR43235">
    <property type="entry name" value="GLUTAMINE AMIDOTRANSFERASE PB2B2.05-RELATED"/>
    <property type="match status" value="1"/>
</dbReference>
<dbReference type="PROSITE" id="PS51273">
    <property type="entry name" value="GATASE_TYPE_1"/>
    <property type="match status" value="1"/>
</dbReference>
<dbReference type="Pfam" id="PF07722">
    <property type="entry name" value="Peptidase_C26"/>
    <property type="match status" value="1"/>
</dbReference>
<gene>
    <name evidence="1" type="ORF">C0J00_03765</name>
</gene>
<dbReference type="PANTHER" id="PTHR43235:SF1">
    <property type="entry name" value="GLUTAMINE AMIDOTRANSFERASE PB2B2.05-RELATED"/>
    <property type="match status" value="1"/>
</dbReference>
<dbReference type="RefSeq" id="WP_104967629.1">
    <property type="nucleotide sequence ID" value="NZ_CP025536.1"/>
</dbReference>
<protein>
    <submittedName>
        <fullName evidence="1">Uncharacterized protein</fullName>
    </submittedName>
</protein>
<organism evidence="1 2">
    <name type="scientific">Streptococcus pluranimalium</name>
    <dbReference type="NCBI Taxonomy" id="82348"/>
    <lineage>
        <taxon>Bacteria</taxon>
        <taxon>Bacillati</taxon>
        <taxon>Bacillota</taxon>
        <taxon>Bacilli</taxon>
        <taxon>Lactobacillales</taxon>
        <taxon>Streptococcaceae</taxon>
        <taxon>Streptococcus</taxon>
    </lineage>
</organism>
<evidence type="ECO:0000313" key="2">
    <source>
        <dbReference type="Proteomes" id="UP000238956"/>
    </source>
</evidence>
<reference evidence="1 2" key="2">
    <citation type="submission" date="2018-02" db="EMBL/GenBank/DDBJ databases">
        <title>Whole genome sequencing analysis of Streptococcus pluranimalium isolated from cattle infected mastitis in China.</title>
        <authorList>
            <person name="Zhang J.-R."/>
            <person name="Hu G.-Z."/>
        </authorList>
    </citation>
    <scope>NUCLEOTIDE SEQUENCE [LARGE SCALE GENOMIC DNA]</scope>
    <source>
        <strain evidence="1 2">TH11417</strain>
    </source>
</reference>
<dbReference type="EMBL" id="CP025536">
    <property type="protein sequence ID" value="AUW96296.1"/>
    <property type="molecule type" value="Genomic_DNA"/>
</dbReference>
<reference evidence="1 2" key="1">
    <citation type="submission" date="2017-12" db="EMBL/GenBank/DDBJ databases">
        <authorList>
            <person name="Hurst M.R.H."/>
        </authorList>
    </citation>
    <scope>NUCLEOTIDE SEQUENCE [LARGE SCALE GENOMIC DNA]</scope>
    <source>
        <strain evidence="1 2">TH11417</strain>
    </source>
</reference>
<sequence>MGKPIIGITSTETKVSPDGLMIHSSVSRHFARAVIKAGGVPIHIPVCSPDMAESYVSMIDHLILSGGQDVQPSLYQQDNDKDTSLYFPERDDFEFALVQEAIRQKKPIMGVCRGIQLYNTVQGGSLNLDIKGHQHENPEVLVHGISVEKGNALHDIFGNKGDVNSLHHQSIKDLAPGLNILARDSKDETIEAVQSRDKRSFLGVQWHPEYLLDINPKSQSLFNYFLSL</sequence>
<dbReference type="GeneID" id="98393029"/>